<accession>A0ACB9FZ14</accession>
<evidence type="ECO:0000313" key="1">
    <source>
        <dbReference type="EMBL" id="KAI3776211.1"/>
    </source>
</evidence>
<dbReference type="Proteomes" id="UP001056120">
    <property type="component" value="Linkage Group LG15"/>
</dbReference>
<reference evidence="1 2" key="2">
    <citation type="journal article" date="2022" name="Mol. Ecol. Resour.">
        <title>The genomes of chicory, endive, great burdock and yacon provide insights into Asteraceae paleo-polyploidization history and plant inulin production.</title>
        <authorList>
            <person name="Fan W."/>
            <person name="Wang S."/>
            <person name="Wang H."/>
            <person name="Wang A."/>
            <person name="Jiang F."/>
            <person name="Liu H."/>
            <person name="Zhao H."/>
            <person name="Xu D."/>
            <person name="Zhang Y."/>
        </authorList>
    </citation>
    <scope>NUCLEOTIDE SEQUENCE [LARGE SCALE GENOMIC DNA]</scope>
    <source>
        <strain evidence="2">cv. Yunnan</strain>
        <tissue evidence="1">Leaves</tissue>
    </source>
</reference>
<organism evidence="1 2">
    <name type="scientific">Smallanthus sonchifolius</name>
    <dbReference type="NCBI Taxonomy" id="185202"/>
    <lineage>
        <taxon>Eukaryota</taxon>
        <taxon>Viridiplantae</taxon>
        <taxon>Streptophyta</taxon>
        <taxon>Embryophyta</taxon>
        <taxon>Tracheophyta</taxon>
        <taxon>Spermatophyta</taxon>
        <taxon>Magnoliopsida</taxon>
        <taxon>eudicotyledons</taxon>
        <taxon>Gunneridae</taxon>
        <taxon>Pentapetalae</taxon>
        <taxon>asterids</taxon>
        <taxon>campanulids</taxon>
        <taxon>Asterales</taxon>
        <taxon>Asteraceae</taxon>
        <taxon>Asteroideae</taxon>
        <taxon>Heliantheae alliance</taxon>
        <taxon>Millerieae</taxon>
        <taxon>Smallanthus</taxon>
    </lineage>
</organism>
<protein>
    <submittedName>
        <fullName evidence="1">Uncharacterized protein</fullName>
    </submittedName>
</protein>
<reference evidence="2" key="1">
    <citation type="journal article" date="2022" name="Mol. Ecol. Resour.">
        <title>The genomes of chicory, endive, great burdock and yacon provide insights into Asteraceae palaeo-polyploidization history and plant inulin production.</title>
        <authorList>
            <person name="Fan W."/>
            <person name="Wang S."/>
            <person name="Wang H."/>
            <person name="Wang A."/>
            <person name="Jiang F."/>
            <person name="Liu H."/>
            <person name="Zhao H."/>
            <person name="Xu D."/>
            <person name="Zhang Y."/>
        </authorList>
    </citation>
    <scope>NUCLEOTIDE SEQUENCE [LARGE SCALE GENOMIC DNA]</scope>
    <source>
        <strain evidence="2">cv. Yunnan</strain>
    </source>
</reference>
<sequence>MGGWKKKEGWGPKRDRPARPGCGKQAGEKRPAPHRRVEMKSGSENKAAGSDWSKKVEEKTDSKVGERRRAPHRRVEMKSGSETKQRGLTGVKRLGLEKGLEAGWKKESITAAEGGTTATGWGKEASTAPGGAAPREWLW</sequence>
<comment type="caution">
    <text evidence="1">The sequence shown here is derived from an EMBL/GenBank/DDBJ whole genome shotgun (WGS) entry which is preliminary data.</text>
</comment>
<evidence type="ECO:0000313" key="2">
    <source>
        <dbReference type="Proteomes" id="UP001056120"/>
    </source>
</evidence>
<name>A0ACB9FZ14_9ASTR</name>
<keyword evidence="2" id="KW-1185">Reference proteome</keyword>
<proteinExistence type="predicted"/>
<dbReference type="EMBL" id="CM042032">
    <property type="protein sequence ID" value="KAI3776211.1"/>
    <property type="molecule type" value="Genomic_DNA"/>
</dbReference>
<gene>
    <name evidence="1" type="ORF">L1987_45983</name>
</gene>